<feature type="transmembrane region" description="Helical" evidence="9">
    <location>
        <begin position="38"/>
        <end position="56"/>
    </location>
</feature>
<comment type="subcellular location">
    <subcellularLocation>
        <location evidence="1">Membrane</location>
        <topology evidence="1">Multi-pass membrane protein</topology>
    </subcellularLocation>
</comment>
<evidence type="ECO:0000313" key="12">
    <source>
        <dbReference type="Proteomes" id="UP000182241"/>
    </source>
</evidence>
<feature type="region of interest" description="Disordered" evidence="8">
    <location>
        <begin position="259"/>
        <end position="279"/>
    </location>
</feature>
<dbReference type="PRINTS" id="PR00169">
    <property type="entry name" value="KCHANNEL"/>
</dbReference>
<dbReference type="AlphaFoldDB" id="A0A1H4MA74"/>
<evidence type="ECO:0000256" key="9">
    <source>
        <dbReference type="SAM" id="Phobius"/>
    </source>
</evidence>
<evidence type="ECO:0000256" key="4">
    <source>
        <dbReference type="ARBA" id="ARBA00022989"/>
    </source>
</evidence>
<keyword evidence="2" id="KW-0813">Transport</keyword>
<feature type="domain" description="Potassium channel" evidence="10">
    <location>
        <begin position="148"/>
        <end position="225"/>
    </location>
</feature>
<feature type="transmembrane region" description="Helical" evidence="9">
    <location>
        <begin position="138"/>
        <end position="157"/>
    </location>
</feature>
<reference evidence="12" key="1">
    <citation type="submission" date="2016-10" db="EMBL/GenBank/DDBJ databases">
        <authorList>
            <person name="Varghese N."/>
            <person name="Submissions S."/>
        </authorList>
    </citation>
    <scope>NUCLEOTIDE SEQUENCE [LARGE SCALE GENOMIC DNA]</scope>
    <source>
        <strain evidence="12">DSM 44234</strain>
    </source>
</reference>
<feature type="transmembrane region" description="Helical" evidence="9">
    <location>
        <begin position="169"/>
        <end position="188"/>
    </location>
</feature>
<keyword evidence="3 9" id="KW-0812">Transmembrane</keyword>
<dbReference type="GO" id="GO:0008076">
    <property type="term" value="C:voltage-gated potassium channel complex"/>
    <property type="evidence" value="ECO:0007669"/>
    <property type="project" value="InterPro"/>
</dbReference>
<evidence type="ECO:0000256" key="6">
    <source>
        <dbReference type="ARBA" id="ARBA00023136"/>
    </source>
</evidence>
<dbReference type="InterPro" id="IPR028325">
    <property type="entry name" value="VG_K_chnl"/>
</dbReference>
<dbReference type="Gene3D" id="1.10.287.70">
    <property type="match status" value="1"/>
</dbReference>
<gene>
    <name evidence="11" type="ORF">SAMN04489793_0813</name>
</gene>
<dbReference type="PANTHER" id="PTHR11537">
    <property type="entry name" value="VOLTAGE-GATED POTASSIUM CHANNEL"/>
    <property type="match status" value="1"/>
</dbReference>
<keyword evidence="5" id="KW-0406">Ion transport</keyword>
<evidence type="ECO:0000256" key="5">
    <source>
        <dbReference type="ARBA" id="ARBA00023065"/>
    </source>
</evidence>
<dbReference type="Proteomes" id="UP000182241">
    <property type="component" value="Unassembled WGS sequence"/>
</dbReference>
<evidence type="ECO:0000313" key="11">
    <source>
        <dbReference type="EMBL" id="SEB79990.1"/>
    </source>
</evidence>
<evidence type="ECO:0000256" key="1">
    <source>
        <dbReference type="ARBA" id="ARBA00004141"/>
    </source>
</evidence>
<dbReference type="GO" id="GO:0001508">
    <property type="term" value="P:action potential"/>
    <property type="evidence" value="ECO:0007669"/>
    <property type="project" value="TreeGrafter"/>
</dbReference>
<keyword evidence="7 11" id="KW-0407">Ion channel</keyword>
<dbReference type="InterPro" id="IPR013099">
    <property type="entry name" value="K_chnl_dom"/>
</dbReference>
<feature type="transmembrane region" description="Helical" evidence="9">
    <location>
        <begin position="200"/>
        <end position="225"/>
    </location>
</feature>
<evidence type="ECO:0000259" key="10">
    <source>
        <dbReference type="Pfam" id="PF07885"/>
    </source>
</evidence>
<name>A0A1H4MA74_TSUTY</name>
<evidence type="ECO:0000256" key="8">
    <source>
        <dbReference type="SAM" id="MobiDB-lite"/>
    </source>
</evidence>
<accession>A0A1H4MA74</accession>
<proteinExistence type="predicted"/>
<dbReference type="Pfam" id="PF07885">
    <property type="entry name" value="Ion_trans_2"/>
    <property type="match status" value="1"/>
</dbReference>
<evidence type="ECO:0000256" key="2">
    <source>
        <dbReference type="ARBA" id="ARBA00022448"/>
    </source>
</evidence>
<evidence type="ECO:0000256" key="3">
    <source>
        <dbReference type="ARBA" id="ARBA00022692"/>
    </source>
</evidence>
<organism evidence="11 12">
    <name type="scientific">Tsukamurella tyrosinosolvens</name>
    <dbReference type="NCBI Taxonomy" id="57704"/>
    <lineage>
        <taxon>Bacteria</taxon>
        <taxon>Bacillati</taxon>
        <taxon>Actinomycetota</taxon>
        <taxon>Actinomycetes</taxon>
        <taxon>Mycobacteriales</taxon>
        <taxon>Tsukamurellaceae</taxon>
        <taxon>Tsukamurella</taxon>
    </lineage>
</organism>
<feature type="compositionally biased region" description="Basic and acidic residues" evidence="8">
    <location>
        <begin position="270"/>
        <end position="279"/>
    </location>
</feature>
<keyword evidence="6 9" id="KW-0472">Membrane</keyword>
<dbReference type="STRING" id="57704.SAMN04489793_0813"/>
<dbReference type="GO" id="GO:0005249">
    <property type="term" value="F:voltage-gated potassium channel activity"/>
    <property type="evidence" value="ECO:0007669"/>
    <property type="project" value="InterPro"/>
</dbReference>
<evidence type="ECO:0000256" key="7">
    <source>
        <dbReference type="ARBA" id="ARBA00023303"/>
    </source>
</evidence>
<feature type="transmembrane region" description="Helical" evidence="9">
    <location>
        <begin position="68"/>
        <end position="85"/>
    </location>
</feature>
<keyword evidence="4 9" id="KW-1133">Transmembrane helix</keyword>
<protein>
    <submittedName>
        <fullName evidence="11">Voltage-gated potassium channel</fullName>
    </submittedName>
</protein>
<keyword evidence="12" id="KW-1185">Reference proteome</keyword>
<sequence>MLLHIIEGAQPVPQRRPARAEYLSPVTRRQLWERRTNPVMIGLALAFLAVYAVQVLDVAPSPLVRRLVDAGDIAIWAAFVADYAIRVRLSTDRWRFVRTHPIDLIAIALPPFRPLRALRAAPLLIGGLHRARLSRARLAVFVGTTSVLVVFLCSLAFLDAERGAPDTKVTGYGDALWWAAVTVTTVGYGDIYPVTVEGRIVALLLMVVGIGLISFVIGTATSWVVDQLKSVDATARRTDREVDELTAEVGALREEIGRLRTSTAPAEATENARSRHPEG</sequence>
<dbReference type="PANTHER" id="PTHR11537:SF254">
    <property type="entry name" value="POTASSIUM VOLTAGE-GATED CHANNEL PROTEIN SHAB"/>
    <property type="match status" value="1"/>
</dbReference>
<dbReference type="OrthoDB" id="9799090at2"/>
<dbReference type="EMBL" id="FNSA01000003">
    <property type="protein sequence ID" value="SEB79990.1"/>
    <property type="molecule type" value="Genomic_DNA"/>
</dbReference>
<dbReference type="SUPFAM" id="SSF81324">
    <property type="entry name" value="Voltage-gated potassium channels"/>
    <property type="match status" value="1"/>
</dbReference>